<reference evidence="2 3" key="1">
    <citation type="submission" date="2020-12" db="EMBL/GenBank/DDBJ databases">
        <authorList>
            <person name="Ruan W."/>
            <person name="Khan S.A."/>
            <person name="Jeon C.O."/>
        </authorList>
    </citation>
    <scope>NUCLEOTIDE SEQUENCE [LARGE SCALE GENOMIC DNA]</scope>
    <source>
        <strain evidence="2 3">MA-13</strain>
    </source>
</reference>
<dbReference type="EMBL" id="JAERPS020000002">
    <property type="protein sequence ID" value="MBZ9611129.1"/>
    <property type="molecule type" value="Genomic_DNA"/>
</dbReference>
<proteinExistence type="predicted"/>
<gene>
    <name evidence="2" type="ORF">I4W93_005930</name>
</gene>
<name>A0ABS7X7G5_9GAMM</name>
<evidence type="ECO:0000256" key="1">
    <source>
        <dbReference type="SAM" id="Phobius"/>
    </source>
</evidence>
<keyword evidence="1" id="KW-1133">Transmembrane helix</keyword>
<keyword evidence="1" id="KW-0472">Membrane</keyword>
<protein>
    <submittedName>
        <fullName evidence="2">Uncharacterized protein</fullName>
    </submittedName>
</protein>
<comment type="caution">
    <text evidence="2">The sequence shown here is derived from an EMBL/GenBank/DDBJ whole genome shotgun (WGS) entry which is preliminary data.</text>
</comment>
<sequence length="57" mass="6658">MIKLLFLMPLIMSLLWYGYLRQHGWSITQGKKGFAYIIAFNAIIALTLWLLMLLTAR</sequence>
<evidence type="ECO:0000313" key="3">
    <source>
        <dbReference type="Proteomes" id="UP000663814"/>
    </source>
</evidence>
<reference evidence="2 3" key="2">
    <citation type="submission" date="2021-08" db="EMBL/GenBank/DDBJ databases">
        <title>Rheinheimera aquimaris sp. nov., isolated from seawater of the East Sea in Korea.</title>
        <authorList>
            <person name="Kim K.H."/>
            <person name="Wenting R."/>
            <person name="Kim K.R."/>
            <person name="Jeon C.O."/>
        </authorList>
    </citation>
    <scope>NUCLEOTIDE SEQUENCE [LARGE SCALE GENOMIC DNA]</scope>
    <source>
        <strain evidence="2 3">MA-13</strain>
    </source>
</reference>
<keyword evidence="3" id="KW-1185">Reference proteome</keyword>
<accession>A0ABS7X7G5</accession>
<feature type="transmembrane region" description="Helical" evidence="1">
    <location>
        <begin position="36"/>
        <end position="56"/>
    </location>
</feature>
<dbReference type="Proteomes" id="UP000663814">
    <property type="component" value="Unassembled WGS sequence"/>
</dbReference>
<dbReference type="RefSeq" id="WP_205309318.1">
    <property type="nucleotide sequence ID" value="NZ_JAERPS020000002.1"/>
</dbReference>
<organism evidence="2 3">
    <name type="scientific">Rheinheimera maricola</name>
    <dbReference type="NCBI Taxonomy" id="2793282"/>
    <lineage>
        <taxon>Bacteria</taxon>
        <taxon>Pseudomonadati</taxon>
        <taxon>Pseudomonadota</taxon>
        <taxon>Gammaproteobacteria</taxon>
        <taxon>Chromatiales</taxon>
        <taxon>Chromatiaceae</taxon>
        <taxon>Rheinheimera</taxon>
    </lineage>
</organism>
<keyword evidence="1" id="KW-0812">Transmembrane</keyword>
<evidence type="ECO:0000313" key="2">
    <source>
        <dbReference type="EMBL" id="MBZ9611129.1"/>
    </source>
</evidence>